<proteinExistence type="predicted"/>
<gene>
    <name evidence="2" type="ORF">K432DRAFT_462906</name>
</gene>
<dbReference type="OrthoDB" id="3708681at2759"/>
<protein>
    <recommendedName>
        <fullName evidence="1">PD-(D/E)XK nuclease-like domain-containing protein</fullName>
    </recommendedName>
</protein>
<name>A0A8E2E3D9_9PEZI</name>
<evidence type="ECO:0000259" key="1">
    <source>
        <dbReference type="Pfam" id="PF20516"/>
    </source>
</evidence>
<reference evidence="2 3" key="1">
    <citation type="journal article" date="2016" name="Nat. Commun.">
        <title>Ectomycorrhizal ecology is imprinted in the genome of the dominant symbiotic fungus Cenococcum geophilum.</title>
        <authorList>
            <consortium name="DOE Joint Genome Institute"/>
            <person name="Peter M."/>
            <person name="Kohler A."/>
            <person name="Ohm R.A."/>
            <person name="Kuo A."/>
            <person name="Krutzmann J."/>
            <person name="Morin E."/>
            <person name="Arend M."/>
            <person name="Barry K.W."/>
            <person name="Binder M."/>
            <person name="Choi C."/>
            <person name="Clum A."/>
            <person name="Copeland A."/>
            <person name="Grisel N."/>
            <person name="Haridas S."/>
            <person name="Kipfer T."/>
            <person name="LaButti K."/>
            <person name="Lindquist E."/>
            <person name="Lipzen A."/>
            <person name="Maire R."/>
            <person name="Meier B."/>
            <person name="Mihaltcheva S."/>
            <person name="Molinier V."/>
            <person name="Murat C."/>
            <person name="Poggeler S."/>
            <person name="Quandt C.A."/>
            <person name="Sperisen C."/>
            <person name="Tritt A."/>
            <person name="Tisserant E."/>
            <person name="Crous P.W."/>
            <person name="Henrissat B."/>
            <person name="Nehls U."/>
            <person name="Egli S."/>
            <person name="Spatafora J.W."/>
            <person name="Grigoriev I.V."/>
            <person name="Martin F.M."/>
        </authorList>
    </citation>
    <scope>NUCLEOTIDE SEQUENCE [LARGE SCALE GENOMIC DNA]</scope>
    <source>
        <strain evidence="2 3">CBS 459.81</strain>
    </source>
</reference>
<evidence type="ECO:0000313" key="2">
    <source>
        <dbReference type="EMBL" id="OCK76524.1"/>
    </source>
</evidence>
<dbReference type="AlphaFoldDB" id="A0A8E2E3D9"/>
<dbReference type="EMBL" id="KV745202">
    <property type="protein sequence ID" value="OCK76524.1"/>
    <property type="molecule type" value="Genomic_DNA"/>
</dbReference>
<dbReference type="Proteomes" id="UP000250266">
    <property type="component" value="Unassembled WGS sequence"/>
</dbReference>
<accession>A0A8E2E3D9</accession>
<evidence type="ECO:0000313" key="3">
    <source>
        <dbReference type="Proteomes" id="UP000250266"/>
    </source>
</evidence>
<keyword evidence="3" id="KW-1185">Reference proteome</keyword>
<dbReference type="Pfam" id="PF20516">
    <property type="entry name" value="PDDEXK_12"/>
    <property type="match status" value="1"/>
</dbReference>
<organism evidence="2 3">
    <name type="scientific">Lepidopterella palustris CBS 459.81</name>
    <dbReference type="NCBI Taxonomy" id="1314670"/>
    <lineage>
        <taxon>Eukaryota</taxon>
        <taxon>Fungi</taxon>
        <taxon>Dikarya</taxon>
        <taxon>Ascomycota</taxon>
        <taxon>Pezizomycotina</taxon>
        <taxon>Dothideomycetes</taxon>
        <taxon>Pleosporomycetidae</taxon>
        <taxon>Mytilinidiales</taxon>
        <taxon>Argynnaceae</taxon>
        <taxon>Lepidopterella</taxon>
    </lineage>
</organism>
<dbReference type="InterPro" id="IPR046797">
    <property type="entry name" value="PDDEXK_12"/>
</dbReference>
<sequence>MVVVPTIQLALGYSRKKDAILQLETVQSQSIRTNVLPVSLIRSNKKTDFTFSFQGNAVSPIYHRLKAAGINENIGHTIDACTSRFALFSGIEVKREGGSTEEALAELAIWLCAGLESHRQLAECTAENLLPVVGWTVVGPEWRTYMAYRALNQNGVETTVYGIFA</sequence>
<feature type="domain" description="PD-(D/E)XK nuclease-like" evidence="1">
    <location>
        <begin position="2"/>
        <end position="162"/>
    </location>
</feature>